<evidence type="ECO:0000313" key="1">
    <source>
        <dbReference type="EMBL" id="RJF81099.1"/>
    </source>
</evidence>
<name>A0A418VVF8_9PROT</name>
<reference evidence="1 2" key="1">
    <citation type="submission" date="2018-09" db="EMBL/GenBank/DDBJ databases">
        <authorList>
            <person name="Zhu H."/>
        </authorList>
    </citation>
    <scope>NUCLEOTIDE SEQUENCE [LARGE SCALE GENOMIC DNA]</scope>
    <source>
        <strain evidence="1 2">K2W22B-5</strain>
    </source>
</reference>
<dbReference type="AlphaFoldDB" id="A0A418VVF8"/>
<dbReference type="RefSeq" id="WP_119831188.1">
    <property type="nucleotide sequence ID" value="NZ_QYUL01000002.1"/>
</dbReference>
<keyword evidence="2" id="KW-1185">Reference proteome</keyword>
<gene>
    <name evidence="1" type="ORF">D3877_12810</name>
</gene>
<sequence length="80" mass="8769">MTEDEMQEAIHRLECQVVALAAVCGHLARGLVSKEVPQDDVESHLRDAQAHLPHSVKTYGEPIVKMIVATLKHGSVEAED</sequence>
<proteinExistence type="predicted"/>
<dbReference type="EMBL" id="QYUL01000002">
    <property type="protein sequence ID" value="RJF81099.1"/>
    <property type="molecule type" value="Genomic_DNA"/>
</dbReference>
<organism evidence="1 2">
    <name type="scientific">Azospirillum cavernae</name>
    <dbReference type="NCBI Taxonomy" id="2320860"/>
    <lineage>
        <taxon>Bacteria</taxon>
        <taxon>Pseudomonadati</taxon>
        <taxon>Pseudomonadota</taxon>
        <taxon>Alphaproteobacteria</taxon>
        <taxon>Rhodospirillales</taxon>
        <taxon>Azospirillaceae</taxon>
        <taxon>Azospirillum</taxon>
    </lineage>
</organism>
<dbReference type="Proteomes" id="UP000283458">
    <property type="component" value="Unassembled WGS sequence"/>
</dbReference>
<protein>
    <submittedName>
        <fullName evidence="1">Uncharacterized protein</fullName>
    </submittedName>
</protein>
<comment type="caution">
    <text evidence="1">The sequence shown here is derived from an EMBL/GenBank/DDBJ whole genome shotgun (WGS) entry which is preliminary data.</text>
</comment>
<accession>A0A418VVF8</accession>
<evidence type="ECO:0000313" key="2">
    <source>
        <dbReference type="Proteomes" id="UP000283458"/>
    </source>
</evidence>